<keyword evidence="14" id="KW-1185">Reference proteome</keyword>
<evidence type="ECO:0000256" key="10">
    <source>
        <dbReference type="ARBA" id="ARBA00047899"/>
    </source>
</evidence>
<dbReference type="Proteomes" id="UP000247810">
    <property type="component" value="Unassembled WGS sequence"/>
</dbReference>
<comment type="subunit">
    <text evidence="3">Component of the EKC/KEOPS complex composed of at least BUD32, CGI121, GON7, KAE1 and PCC1; the whole complex dimerizes.</text>
</comment>
<dbReference type="GO" id="GO:0005524">
    <property type="term" value="F:ATP binding"/>
    <property type="evidence" value="ECO:0007669"/>
    <property type="project" value="InterPro"/>
</dbReference>
<evidence type="ECO:0000256" key="7">
    <source>
        <dbReference type="ARBA" id="ARBA00022895"/>
    </source>
</evidence>
<evidence type="ECO:0000256" key="3">
    <source>
        <dbReference type="ARBA" id="ARBA00011534"/>
    </source>
</evidence>
<dbReference type="EMBL" id="KZ825806">
    <property type="protein sequence ID" value="PYH99027.1"/>
    <property type="molecule type" value="Genomic_DNA"/>
</dbReference>
<comment type="catalytic activity">
    <reaction evidence="11">
        <text>L-seryl-[protein] + ATP = O-phospho-L-seryl-[protein] + ADP + H(+)</text>
        <dbReference type="Rhea" id="RHEA:17989"/>
        <dbReference type="Rhea" id="RHEA-COMP:9863"/>
        <dbReference type="Rhea" id="RHEA-COMP:11604"/>
        <dbReference type="ChEBI" id="CHEBI:15378"/>
        <dbReference type="ChEBI" id="CHEBI:29999"/>
        <dbReference type="ChEBI" id="CHEBI:30616"/>
        <dbReference type="ChEBI" id="CHEBI:83421"/>
        <dbReference type="ChEBI" id="CHEBI:456216"/>
        <dbReference type="EC" id="2.7.11.1"/>
    </reaction>
</comment>
<dbReference type="STRING" id="1448320.A0A319DXW5"/>
<dbReference type="SUPFAM" id="SSF56112">
    <property type="entry name" value="Protein kinase-like (PK-like)"/>
    <property type="match status" value="1"/>
</dbReference>
<evidence type="ECO:0000313" key="14">
    <source>
        <dbReference type="Proteomes" id="UP000247810"/>
    </source>
</evidence>
<evidence type="ECO:0000313" key="13">
    <source>
        <dbReference type="EMBL" id="PYH99027.1"/>
    </source>
</evidence>
<evidence type="ECO:0000256" key="8">
    <source>
        <dbReference type="ARBA" id="ARBA00030980"/>
    </source>
</evidence>
<comment type="function">
    <text evidence="1">Component of the EKC/KEOPS complex that is required for the formation of a threonylcarbamoyl group on adenosine at position 37 (t(6)A37) in tRNAs that read codons beginning with adenine. The complex is probably involved in the transfer of the threonylcarbamoyl moiety of threonylcarbamoyl-AMP (TC-AMP) to the N6 group of A37. BUD32 has ATPase activity in the context of the EKC/KEOPS complex and likely plays a supporting role to the catalytic subunit KAE1. The EKC/KEOPS complex also promotes both telomere uncapping and telomere elongation. The complex is required for efficient recruitment of transcriptional coactivators.</text>
</comment>
<dbReference type="InterPro" id="IPR011009">
    <property type="entry name" value="Kinase-like_dom_sf"/>
</dbReference>
<evidence type="ECO:0000256" key="4">
    <source>
        <dbReference type="ARBA" id="ARBA00012513"/>
    </source>
</evidence>
<evidence type="ECO:0000256" key="2">
    <source>
        <dbReference type="ARBA" id="ARBA00004574"/>
    </source>
</evidence>
<feature type="domain" description="Protein kinase" evidence="12">
    <location>
        <begin position="30"/>
        <end position="248"/>
    </location>
</feature>
<dbReference type="InterPro" id="IPR008266">
    <property type="entry name" value="Tyr_kinase_AS"/>
</dbReference>
<name>A0A319DXW5_9EURO</name>
<evidence type="ECO:0000256" key="5">
    <source>
        <dbReference type="ARBA" id="ARBA00013948"/>
    </source>
</evidence>
<sequence>MNIKIIHSNEHFHHTPTPTSPHKLAYAYTKYIIQDPNTGTFYTGHHTLRTTPPQTLSDLTSLQPIQTTSREPPTQPIWTTIHLRTPSLMTLASNTTTNREYLLHCEMLCRHPHPNIAVYYGCQTAGGYAGTLMERVNPGGLSKGRFRREEEVVKAWLEGIRAGVAHLHSLGLVHNDITPMNVMFAEGSNTPVIIDLDSCRGVGDSLRETDTKQTHQWHDPRVEVAVEKNDWDAVEELRICLLGGGLFG</sequence>
<keyword evidence="7" id="KW-0158">Chromosome</keyword>
<dbReference type="Gene3D" id="1.10.510.10">
    <property type="entry name" value="Transferase(Phosphotransferase) domain 1"/>
    <property type="match status" value="1"/>
</dbReference>
<dbReference type="GO" id="GO:0004674">
    <property type="term" value="F:protein serine/threonine kinase activity"/>
    <property type="evidence" value="ECO:0007669"/>
    <property type="project" value="UniProtKB-EC"/>
</dbReference>
<organism evidence="13 14">
    <name type="scientific">Aspergillus ellipticus CBS 707.79</name>
    <dbReference type="NCBI Taxonomy" id="1448320"/>
    <lineage>
        <taxon>Eukaryota</taxon>
        <taxon>Fungi</taxon>
        <taxon>Dikarya</taxon>
        <taxon>Ascomycota</taxon>
        <taxon>Pezizomycotina</taxon>
        <taxon>Eurotiomycetes</taxon>
        <taxon>Eurotiomycetidae</taxon>
        <taxon>Eurotiales</taxon>
        <taxon>Aspergillaceae</taxon>
        <taxon>Aspergillus</taxon>
        <taxon>Aspergillus subgen. Circumdati</taxon>
    </lineage>
</organism>
<dbReference type="PROSITE" id="PS00109">
    <property type="entry name" value="PROTEIN_KINASE_TYR"/>
    <property type="match status" value="1"/>
</dbReference>
<evidence type="ECO:0000256" key="1">
    <source>
        <dbReference type="ARBA" id="ARBA00003747"/>
    </source>
</evidence>
<dbReference type="AlphaFoldDB" id="A0A319DXW5"/>
<reference evidence="13 14" key="1">
    <citation type="submission" date="2018-02" db="EMBL/GenBank/DDBJ databases">
        <title>The genomes of Aspergillus section Nigri reveals drivers in fungal speciation.</title>
        <authorList>
            <consortium name="DOE Joint Genome Institute"/>
            <person name="Vesth T.C."/>
            <person name="Nybo J."/>
            <person name="Theobald S."/>
            <person name="Brandl J."/>
            <person name="Frisvad J.C."/>
            <person name="Nielsen K.F."/>
            <person name="Lyhne E.K."/>
            <person name="Kogle M.E."/>
            <person name="Kuo A."/>
            <person name="Riley R."/>
            <person name="Clum A."/>
            <person name="Nolan M."/>
            <person name="Lipzen A."/>
            <person name="Salamov A."/>
            <person name="Henrissat B."/>
            <person name="Wiebenga A."/>
            <person name="De vries R.P."/>
            <person name="Grigoriev I.V."/>
            <person name="Mortensen U.H."/>
            <person name="Andersen M.R."/>
            <person name="Baker S.E."/>
        </authorList>
    </citation>
    <scope>NUCLEOTIDE SEQUENCE [LARGE SCALE GENOMIC DNA]</scope>
    <source>
        <strain evidence="13 14">CBS 707.79</strain>
    </source>
</reference>
<dbReference type="Pfam" id="PF00069">
    <property type="entry name" value="Pkinase"/>
    <property type="match status" value="1"/>
</dbReference>
<gene>
    <name evidence="13" type="ORF">BO71DRAFT_446888</name>
</gene>
<evidence type="ECO:0000256" key="11">
    <source>
        <dbReference type="ARBA" id="ARBA00048679"/>
    </source>
</evidence>
<dbReference type="OrthoDB" id="4062651at2759"/>
<comment type="catalytic activity">
    <reaction evidence="10">
        <text>L-threonyl-[protein] + ATP = O-phospho-L-threonyl-[protein] + ADP + H(+)</text>
        <dbReference type="Rhea" id="RHEA:46608"/>
        <dbReference type="Rhea" id="RHEA-COMP:11060"/>
        <dbReference type="Rhea" id="RHEA-COMP:11605"/>
        <dbReference type="ChEBI" id="CHEBI:15378"/>
        <dbReference type="ChEBI" id="CHEBI:30013"/>
        <dbReference type="ChEBI" id="CHEBI:30616"/>
        <dbReference type="ChEBI" id="CHEBI:61977"/>
        <dbReference type="ChEBI" id="CHEBI:456216"/>
        <dbReference type="EC" id="2.7.11.1"/>
    </reaction>
</comment>
<evidence type="ECO:0000256" key="6">
    <source>
        <dbReference type="ARBA" id="ARBA00019973"/>
    </source>
</evidence>
<dbReference type="VEuPathDB" id="FungiDB:BO71DRAFT_446888"/>
<dbReference type="GO" id="GO:0007165">
    <property type="term" value="P:signal transduction"/>
    <property type="evidence" value="ECO:0007669"/>
    <property type="project" value="TreeGrafter"/>
</dbReference>
<evidence type="ECO:0000259" key="12">
    <source>
        <dbReference type="PROSITE" id="PS50011"/>
    </source>
</evidence>
<dbReference type="GO" id="GO:0000781">
    <property type="term" value="C:chromosome, telomeric region"/>
    <property type="evidence" value="ECO:0007669"/>
    <property type="project" value="UniProtKB-SubCell"/>
</dbReference>
<dbReference type="PROSITE" id="PS50011">
    <property type="entry name" value="PROTEIN_KINASE_DOM"/>
    <property type="match status" value="1"/>
</dbReference>
<dbReference type="PANTHER" id="PTHR48011:SF4">
    <property type="entry name" value="MITOGEN-ACTIVATED PROTEIN KINASE KINASE KINASE 19"/>
    <property type="match status" value="1"/>
</dbReference>
<keyword evidence="7" id="KW-0779">Telomere</keyword>
<dbReference type="InterPro" id="IPR052751">
    <property type="entry name" value="Plant_MAPKKK"/>
</dbReference>
<evidence type="ECO:0000256" key="9">
    <source>
        <dbReference type="ARBA" id="ARBA00033194"/>
    </source>
</evidence>
<protein>
    <recommendedName>
        <fullName evidence="6">EKC/KEOPS complex subunit BUD32</fullName>
        <ecNumber evidence="4">2.7.11.1</ecNumber>
    </recommendedName>
    <alternativeName>
        <fullName evidence="8 9">Atypical Serine/threonine protein kinase BUD32</fullName>
    </alternativeName>
    <alternativeName>
        <fullName evidence="5">EKC/KEOPS complex subunit bud32</fullName>
    </alternativeName>
</protein>
<accession>A0A319DXW5</accession>
<comment type="subcellular location">
    <subcellularLocation>
        <location evidence="2">Chromosome</location>
        <location evidence="2">Telomere</location>
    </subcellularLocation>
</comment>
<dbReference type="PANTHER" id="PTHR48011">
    <property type="entry name" value="CCR4-NOT TRANSCRIPTIONAL COMPLEX SUBUNIT CAF120-RELATED"/>
    <property type="match status" value="1"/>
</dbReference>
<dbReference type="EC" id="2.7.11.1" evidence="4"/>
<dbReference type="InterPro" id="IPR000719">
    <property type="entry name" value="Prot_kinase_dom"/>
</dbReference>
<proteinExistence type="predicted"/>